<accession>A0AAF0UJD8</accession>
<dbReference type="InterPro" id="IPR043502">
    <property type="entry name" value="DNA/RNA_pol_sf"/>
</dbReference>
<dbReference type="EMBL" id="CP133620">
    <property type="protein sequence ID" value="WMV46289.1"/>
    <property type="molecule type" value="Genomic_DNA"/>
</dbReference>
<dbReference type="InterPro" id="IPR041577">
    <property type="entry name" value="RT_RNaseH_2"/>
</dbReference>
<dbReference type="Pfam" id="PF17919">
    <property type="entry name" value="RT_RNaseH_2"/>
    <property type="match status" value="1"/>
</dbReference>
<dbReference type="PANTHER" id="PTHR34072">
    <property type="entry name" value="ENZYMATIC POLYPROTEIN-RELATED"/>
    <property type="match status" value="1"/>
</dbReference>
<dbReference type="InterPro" id="IPR043128">
    <property type="entry name" value="Rev_trsase/Diguanyl_cyclase"/>
</dbReference>
<dbReference type="AlphaFoldDB" id="A0AAF0UJD8"/>
<dbReference type="PANTHER" id="PTHR34072:SF52">
    <property type="entry name" value="RIBONUCLEASE H"/>
    <property type="match status" value="1"/>
</dbReference>
<dbReference type="SUPFAM" id="SSF56672">
    <property type="entry name" value="DNA/RNA polymerases"/>
    <property type="match status" value="1"/>
</dbReference>
<reference evidence="2" key="1">
    <citation type="submission" date="2023-08" db="EMBL/GenBank/DDBJ databases">
        <title>A de novo genome assembly of Solanum verrucosum Schlechtendal, a Mexican diploid species geographically isolated from the other diploid A-genome species in potato relatives.</title>
        <authorList>
            <person name="Hosaka K."/>
        </authorList>
    </citation>
    <scope>NUCLEOTIDE SEQUENCE</scope>
    <source>
        <tissue evidence="2">Young leaves</tissue>
    </source>
</reference>
<feature type="domain" description="Reverse transcriptase/retrotransposon-derived protein RNase H-like" evidence="1">
    <location>
        <begin position="147"/>
        <end position="215"/>
    </location>
</feature>
<proteinExistence type="predicted"/>
<dbReference type="Gene3D" id="3.30.70.270">
    <property type="match status" value="1"/>
</dbReference>
<sequence length="216" mass="24502">MEKPKLPLNQLPKPNFHVTHDHGPMDHVWYHGPMDHVWDHGPCWQTVGQWSGDGFESRLVCPHPRLPSTGSVLTHEAWLPSVGYCQASSLRIFLKDLELEFVAFLGHIVSGDEIRVDTQKIKAVQNWPRPISPTNIRSFLGLNGYYRRLTIASVFTLPEGTQCFVVYCDASRVGLGYVLMQNGKVIAYASRQLKVHEKNYTTHDLELVVVVFALKI</sequence>
<dbReference type="Proteomes" id="UP001234989">
    <property type="component" value="Chromosome 9"/>
</dbReference>
<name>A0AAF0UJD8_SOLVR</name>
<evidence type="ECO:0000259" key="1">
    <source>
        <dbReference type="Pfam" id="PF17919"/>
    </source>
</evidence>
<gene>
    <name evidence="2" type="ORF">MTR67_039674</name>
</gene>
<evidence type="ECO:0000313" key="2">
    <source>
        <dbReference type="EMBL" id="WMV46289.1"/>
    </source>
</evidence>
<keyword evidence="3" id="KW-1185">Reference proteome</keyword>
<organism evidence="2 3">
    <name type="scientific">Solanum verrucosum</name>
    <dbReference type="NCBI Taxonomy" id="315347"/>
    <lineage>
        <taxon>Eukaryota</taxon>
        <taxon>Viridiplantae</taxon>
        <taxon>Streptophyta</taxon>
        <taxon>Embryophyta</taxon>
        <taxon>Tracheophyta</taxon>
        <taxon>Spermatophyta</taxon>
        <taxon>Magnoliopsida</taxon>
        <taxon>eudicotyledons</taxon>
        <taxon>Gunneridae</taxon>
        <taxon>Pentapetalae</taxon>
        <taxon>asterids</taxon>
        <taxon>lamiids</taxon>
        <taxon>Solanales</taxon>
        <taxon>Solanaceae</taxon>
        <taxon>Solanoideae</taxon>
        <taxon>Solaneae</taxon>
        <taxon>Solanum</taxon>
    </lineage>
</organism>
<evidence type="ECO:0000313" key="3">
    <source>
        <dbReference type="Proteomes" id="UP001234989"/>
    </source>
</evidence>
<protein>
    <recommendedName>
        <fullName evidence="1">Reverse transcriptase/retrotransposon-derived protein RNase H-like domain-containing protein</fullName>
    </recommendedName>
</protein>